<dbReference type="EMBL" id="JBHSAY010000015">
    <property type="protein sequence ID" value="MFC4134567.1"/>
    <property type="molecule type" value="Genomic_DNA"/>
</dbReference>
<evidence type="ECO:0000313" key="3">
    <source>
        <dbReference type="Proteomes" id="UP001595816"/>
    </source>
</evidence>
<feature type="transmembrane region" description="Helical" evidence="1">
    <location>
        <begin position="186"/>
        <end position="204"/>
    </location>
</feature>
<reference evidence="3" key="1">
    <citation type="journal article" date="2019" name="Int. J. Syst. Evol. Microbiol.">
        <title>The Global Catalogue of Microorganisms (GCM) 10K type strain sequencing project: providing services to taxonomists for standard genome sequencing and annotation.</title>
        <authorList>
            <consortium name="The Broad Institute Genomics Platform"/>
            <consortium name="The Broad Institute Genome Sequencing Center for Infectious Disease"/>
            <person name="Wu L."/>
            <person name="Ma J."/>
        </authorList>
    </citation>
    <scope>NUCLEOTIDE SEQUENCE [LARGE SCALE GENOMIC DNA]</scope>
    <source>
        <strain evidence="3">CGMCC 4.7289</strain>
    </source>
</reference>
<feature type="transmembrane region" description="Helical" evidence="1">
    <location>
        <begin position="159"/>
        <end position="180"/>
    </location>
</feature>
<name>A0ABV8LU23_9ACTN</name>
<dbReference type="NCBIfam" id="NF038403">
    <property type="entry name" value="perm_prefix_1"/>
    <property type="match status" value="1"/>
</dbReference>
<keyword evidence="1" id="KW-0472">Membrane</keyword>
<protein>
    <submittedName>
        <fullName evidence="2">Permease prefix domain 1-containing protein</fullName>
    </submittedName>
</protein>
<feature type="transmembrane region" description="Helical" evidence="1">
    <location>
        <begin position="82"/>
        <end position="100"/>
    </location>
</feature>
<proteinExistence type="predicted"/>
<dbReference type="InterPro" id="IPR047928">
    <property type="entry name" value="Perm_prefix_1"/>
</dbReference>
<dbReference type="RefSeq" id="WP_253761285.1">
    <property type="nucleotide sequence ID" value="NZ_JAMZDZ010000001.1"/>
</dbReference>
<keyword evidence="1" id="KW-0812">Transmembrane</keyword>
<keyword evidence="1" id="KW-1133">Transmembrane helix</keyword>
<dbReference type="Proteomes" id="UP001595816">
    <property type="component" value="Unassembled WGS sequence"/>
</dbReference>
<evidence type="ECO:0000256" key="1">
    <source>
        <dbReference type="SAM" id="Phobius"/>
    </source>
</evidence>
<comment type="caution">
    <text evidence="2">The sequence shown here is derived from an EMBL/GenBank/DDBJ whole genome shotgun (WGS) entry which is preliminary data.</text>
</comment>
<sequence>MASAVDDYVHALAGRLRGPGRLRDGMLTEVREALTDAADAYRDAGLTGTAAEDRAVAEFGPVRALAPQFQEVLAAARGRRTAWLLLIVLGVHHGLAELIGRTGAWQQDWGSAEPSALYLGFARFTDFFVQAALAAAIAAVVAMGWGTRRLGLRPTLVRTTAAVAAIAVVGTLTAGTLLTLSAPGGSAVGELLWAAPFAAVLVSARRTWYAARLAS</sequence>
<organism evidence="2 3">
    <name type="scientific">Hamadaea flava</name>
    <dbReference type="NCBI Taxonomy" id="1742688"/>
    <lineage>
        <taxon>Bacteria</taxon>
        <taxon>Bacillati</taxon>
        <taxon>Actinomycetota</taxon>
        <taxon>Actinomycetes</taxon>
        <taxon>Micromonosporales</taxon>
        <taxon>Micromonosporaceae</taxon>
        <taxon>Hamadaea</taxon>
    </lineage>
</organism>
<accession>A0ABV8LU23</accession>
<gene>
    <name evidence="2" type="ORF">ACFOZ4_28490</name>
</gene>
<feature type="transmembrane region" description="Helical" evidence="1">
    <location>
        <begin position="127"/>
        <end position="147"/>
    </location>
</feature>
<evidence type="ECO:0000313" key="2">
    <source>
        <dbReference type="EMBL" id="MFC4134567.1"/>
    </source>
</evidence>
<keyword evidence="3" id="KW-1185">Reference proteome</keyword>